<organism evidence="1 2">
    <name type="scientific">Diaporthe vaccinii</name>
    <dbReference type="NCBI Taxonomy" id="105482"/>
    <lineage>
        <taxon>Eukaryota</taxon>
        <taxon>Fungi</taxon>
        <taxon>Dikarya</taxon>
        <taxon>Ascomycota</taxon>
        <taxon>Pezizomycotina</taxon>
        <taxon>Sordariomycetes</taxon>
        <taxon>Sordariomycetidae</taxon>
        <taxon>Diaporthales</taxon>
        <taxon>Diaporthaceae</taxon>
        <taxon>Diaporthe</taxon>
        <taxon>Diaporthe eres species complex</taxon>
    </lineage>
</organism>
<comment type="caution">
    <text evidence="1">The sequence shown here is derived from an EMBL/GenBank/DDBJ whole genome shotgun (WGS) entry which is preliminary data.</text>
</comment>
<dbReference type="EMBL" id="JBAWTH010000052">
    <property type="protein sequence ID" value="KAL2282145.1"/>
    <property type="molecule type" value="Genomic_DNA"/>
</dbReference>
<gene>
    <name evidence="1" type="ORF">FJTKL_11186</name>
</gene>
<protein>
    <submittedName>
        <fullName evidence="1">Uncharacterized protein</fullName>
    </submittedName>
</protein>
<evidence type="ECO:0000313" key="1">
    <source>
        <dbReference type="EMBL" id="KAL2282145.1"/>
    </source>
</evidence>
<reference evidence="1 2" key="1">
    <citation type="submission" date="2024-03" db="EMBL/GenBank/DDBJ databases">
        <title>A high-quality draft genome sequence of Diaporthe vaccinii, a causative agent of upright dieback and viscid rot disease in cranberry plants.</title>
        <authorList>
            <person name="Sarrasin M."/>
            <person name="Lang B.F."/>
            <person name="Burger G."/>
        </authorList>
    </citation>
    <scope>NUCLEOTIDE SEQUENCE [LARGE SCALE GENOMIC DNA]</scope>
    <source>
        <strain evidence="1 2">IS7</strain>
    </source>
</reference>
<name>A0ABR4EIE5_9PEZI</name>
<proteinExistence type="predicted"/>
<keyword evidence="2" id="KW-1185">Reference proteome</keyword>
<dbReference type="Proteomes" id="UP001600888">
    <property type="component" value="Unassembled WGS sequence"/>
</dbReference>
<sequence length="68" mass="7582">MTDFDPNSDDELALDGVDQVAVPETSTGKRWPMSTKAFDSLDELLATVWTDVGRCFYSRDAPVKPLPY</sequence>
<evidence type="ECO:0000313" key="2">
    <source>
        <dbReference type="Proteomes" id="UP001600888"/>
    </source>
</evidence>
<accession>A0ABR4EIE5</accession>